<dbReference type="OrthoDB" id="112232at2"/>
<comment type="caution">
    <text evidence="2">The sequence shown here is derived from an EMBL/GenBank/DDBJ whole genome shotgun (WGS) entry which is preliminary data.</text>
</comment>
<feature type="compositionally biased region" description="Pro residues" evidence="1">
    <location>
        <begin position="126"/>
        <end position="140"/>
    </location>
</feature>
<dbReference type="RefSeq" id="WP_119778829.1">
    <property type="nucleotide sequence ID" value="NZ_QYUK01000011.1"/>
</dbReference>
<evidence type="ECO:0000313" key="3">
    <source>
        <dbReference type="Proteomes" id="UP000284605"/>
    </source>
</evidence>
<name>A0A418WDU4_9PROT</name>
<dbReference type="AlphaFoldDB" id="A0A418WDU4"/>
<feature type="region of interest" description="Disordered" evidence="1">
    <location>
        <begin position="121"/>
        <end position="140"/>
    </location>
</feature>
<gene>
    <name evidence="2" type="ORF">D3874_15180</name>
</gene>
<keyword evidence="3" id="KW-1185">Reference proteome</keyword>
<proteinExistence type="predicted"/>
<dbReference type="Proteomes" id="UP000284605">
    <property type="component" value="Unassembled WGS sequence"/>
</dbReference>
<evidence type="ECO:0000313" key="2">
    <source>
        <dbReference type="EMBL" id="RJF88192.1"/>
    </source>
</evidence>
<reference evidence="2 3" key="1">
    <citation type="submission" date="2018-09" db="EMBL/GenBank/DDBJ databases">
        <authorList>
            <person name="Zhu H."/>
        </authorList>
    </citation>
    <scope>NUCLEOTIDE SEQUENCE [LARGE SCALE GENOMIC DNA]</scope>
    <source>
        <strain evidence="2 3">K1W22B-8</strain>
    </source>
</reference>
<protein>
    <submittedName>
        <fullName evidence="2">Uncharacterized protein</fullName>
    </submittedName>
</protein>
<sequence length="140" mass="15168">MAGPQIRIVEDKAQVDGGWAIVIVDRIGQYLGDGTIGIRRLGYDASHLSPAGWRVADARLPAERWELRDGALHLYLGPDVTEFLTPDDHVTVDVQGIAGQATVAWPSITPHYGGKTQFRSFARSVAPPPPPPPPVGKSRR</sequence>
<dbReference type="EMBL" id="QYUK01000011">
    <property type="protein sequence ID" value="RJF88192.1"/>
    <property type="molecule type" value="Genomic_DNA"/>
</dbReference>
<organism evidence="2 3">
    <name type="scientific">Oleomonas cavernae</name>
    <dbReference type="NCBI Taxonomy" id="2320859"/>
    <lineage>
        <taxon>Bacteria</taxon>
        <taxon>Pseudomonadati</taxon>
        <taxon>Pseudomonadota</taxon>
        <taxon>Alphaproteobacteria</taxon>
        <taxon>Acetobacterales</taxon>
        <taxon>Acetobacteraceae</taxon>
        <taxon>Oleomonas</taxon>
    </lineage>
</organism>
<accession>A0A418WDU4</accession>
<evidence type="ECO:0000256" key="1">
    <source>
        <dbReference type="SAM" id="MobiDB-lite"/>
    </source>
</evidence>